<evidence type="ECO:0000256" key="2">
    <source>
        <dbReference type="SAM" id="SignalP"/>
    </source>
</evidence>
<name>A0A067CR23_SAPPC</name>
<dbReference type="KEGG" id="spar:SPRG_01961"/>
<proteinExistence type="inferred from homology"/>
<dbReference type="Proteomes" id="UP000030745">
    <property type="component" value="Unassembled WGS sequence"/>
</dbReference>
<organism evidence="3 4">
    <name type="scientific">Saprolegnia parasitica (strain CBS 223.65)</name>
    <dbReference type="NCBI Taxonomy" id="695850"/>
    <lineage>
        <taxon>Eukaryota</taxon>
        <taxon>Sar</taxon>
        <taxon>Stramenopiles</taxon>
        <taxon>Oomycota</taxon>
        <taxon>Saprolegniomycetes</taxon>
        <taxon>Saprolegniales</taxon>
        <taxon>Saprolegniaceae</taxon>
        <taxon>Saprolegnia</taxon>
    </lineage>
</organism>
<dbReference type="Pfam" id="PF10282">
    <property type="entry name" value="Lactonase"/>
    <property type="match status" value="1"/>
</dbReference>
<sequence length="366" mass="38942">MKPTLVLSLLVLVATVVQSALIFVGSQTSPTSSVGLSVFANENGRLRKLLHETTATTGEMPTYMAASHDGHFLYMTNEIDAGSVSSFRIARAGDSVELKPLGTASTKSKGPVHVAVTKSGRYLLVASYSVGSITVLSVDANGFANTVVDQVAFEGGAHVVPGRQDGPHAHCVALSPDNTFAFVTDLGNDKIMQFKFDATRGKLTPNTPAFVAVGRGALPRHLAFHPNGRDLYLNTEQSNELIRFQFNATSGTLRQKKAVKTTTKSSGVFTGALHVAPNGKHVLVSNRWGNDDSLVVFSADLATRIGSYPTQASGAPRDFTIANGTVFVGNENTNSIDSFTMHANGQLTHHQGQATTLFKPQVLLPY</sequence>
<dbReference type="GO" id="GO:0017057">
    <property type="term" value="F:6-phosphogluconolactonase activity"/>
    <property type="evidence" value="ECO:0007669"/>
    <property type="project" value="TreeGrafter"/>
</dbReference>
<evidence type="ECO:0000313" key="3">
    <source>
        <dbReference type="EMBL" id="KDO33149.1"/>
    </source>
</evidence>
<dbReference type="PANTHER" id="PTHR30344">
    <property type="entry name" value="6-PHOSPHOGLUCONOLACTONASE-RELATED"/>
    <property type="match status" value="1"/>
</dbReference>
<dbReference type="OrthoDB" id="9972196at2759"/>
<dbReference type="PANTHER" id="PTHR30344:SF1">
    <property type="entry name" value="6-PHOSPHOGLUCONOLACTONASE"/>
    <property type="match status" value="1"/>
</dbReference>
<dbReference type="GeneID" id="24124536"/>
<dbReference type="SUPFAM" id="SSF51004">
    <property type="entry name" value="C-terminal (heme d1) domain of cytochrome cd1-nitrite reductase"/>
    <property type="match status" value="1"/>
</dbReference>
<keyword evidence="4" id="KW-1185">Reference proteome</keyword>
<protein>
    <recommendedName>
        <fullName evidence="5">6-phosphogluconolactonase</fullName>
    </recommendedName>
</protein>
<dbReference type="VEuPathDB" id="FungiDB:SPRG_01961"/>
<dbReference type="InterPro" id="IPR019405">
    <property type="entry name" value="Lactonase_7-beta_prop"/>
</dbReference>
<dbReference type="EMBL" id="KK583193">
    <property type="protein sequence ID" value="KDO33149.1"/>
    <property type="molecule type" value="Genomic_DNA"/>
</dbReference>
<feature type="signal peptide" evidence="2">
    <location>
        <begin position="1"/>
        <end position="19"/>
    </location>
</feature>
<evidence type="ECO:0000256" key="1">
    <source>
        <dbReference type="ARBA" id="ARBA00005564"/>
    </source>
</evidence>
<accession>A0A067CR23</accession>
<dbReference type="Gene3D" id="2.130.10.10">
    <property type="entry name" value="YVTN repeat-like/Quinoprotein amine dehydrogenase"/>
    <property type="match status" value="1"/>
</dbReference>
<comment type="similarity">
    <text evidence="1">Belongs to the cycloisomerase 2 family.</text>
</comment>
<keyword evidence="2" id="KW-0732">Signal</keyword>
<dbReference type="OMA" id="KQPRNIA"/>
<gene>
    <name evidence="3" type="ORF">SPRG_01961</name>
</gene>
<dbReference type="InterPro" id="IPR050282">
    <property type="entry name" value="Cycloisomerase_2"/>
</dbReference>
<dbReference type="STRING" id="695850.A0A067CR23"/>
<dbReference type="InterPro" id="IPR011048">
    <property type="entry name" value="Haem_d1_sf"/>
</dbReference>
<evidence type="ECO:0000313" key="4">
    <source>
        <dbReference type="Proteomes" id="UP000030745"/>
    </source>
</evidence>
<feature type="chain" id="PRO_5001634802" description="6-phosphogluconolactonase" evidence="2">
    <location>
        <begin position="20"/>
        <end position="366"/>
    </location>
</feature>
<dbReference type="InterPro" id="IPR015943">
    <property type="entry name" value="WD40/YVTN_repeat-like_dom_sf"/>
</dbReference>
<dbReference type="AlphaFoldDB" id="A0A067CR23"/>
<dbReference type="RefSeq" id="XP_012195914.1">
    <property type="nucleotide sequence ID" value="XM_012340524.1"/>
</dbReference>
<reference evidence="3 4" key="1">
    <citation type="journal article" date="2013" name="PLoS Genet.">
        <title>Distinctive expansion of potential virulence genes in the genome of the oomycete fish pathogen Saprolegnia parasitica.</title>
        <authorList>
            <person name="Jiang R.H."/>
            <person name="de Bruijn I."/>
            <person name="Haas B.J."/>
            <person name="Belmonte R."/>
            <person name="Lobach L."/>
            <person name="Christie J."/>
            <person name="van den Ackerveken G."/>
            <person name="Bottin A."/>
            <person name="Bulone V."/>
            <person name="Diaz-Moreno S.M."/>
            <person name="Dumas B."/>
            <person name="Fan L."/>
            <person name="Gaulin E."/>
            <person name="Govers F."/>
            <person name="Grenville-Briggs L.J."/>
            <person name="Horner N.R."/>
            <person name="Levin J.Z."/>
            <person name="Mammella M."/>
            <person name="Meijer H.J."/>
            <person name="Morris P."/>
            <person name="Nusbaum C."/>
            <person name="Oome S."/>
            <person name="Phillips A.J."/>
            <person name="van Rooyen D."/>
            <person name="Rzeszutek E."/>
            <person name="Saraiva M."/>
            <person name="Secombes C.J."/>
            <person name="Seidl M.F."/>
            <person name="Snel B."/>
            <person name="Stassen J.H."/>
            <person name="Sykes S."/>
            <person name="Tripathy S."/>
            <person name="van den Berg H."/>
            <person name="Vega-Arreguin J.C."/>
            <person name="Wawra S."/>
            <person name="Young S.K."/>
            <person name="Zeng Q."/>
            <person name="Dieguez-Uribeondo J."/>
            <person name="Russ C."/>
            <person name="Tyler B.M."/>
            <person name="van West P."/>
        </authorList>
    </citation>
    <scope>NUCLEOTIDE SEQUENCE [LARGE SCALE GENOMIC DNA]</scope>
    <source>
        <strain evidence="3 4">CBS 223.65</strain>
    </source>
</reference>
<evidence type="ECO:0008006" key="5">
    <source>
        <dbReference type="Google" id="ProtNLM"/>
    </source>
</evidence>